<evidence type="ECO:0000313" key="7">
    <source>
        <dbReference type="EMBL" id="THV14717.1"/>
    </source>
</evidence>
<evidence type="ECO:0000256" key="6">
    <source>
        <dbReference type="SAM" id="Phobius"/>
    </source>
</evidence>
<evidence type="ECO:0000256" key="2">
    <source>
        <dbReference type="ARBA" id="ARBA00022475"/>
    </source>
</evidence>
<organism evidence="7 8">
    <name type="scientific">Nocardioides caeni</name>
    <dbReference type="NCBI Taxonomy" id="574700"/>
    <lineage>
        <taxon>Bacteria</taxon>
        <taxon>Bacillati</taxon>
        <taxon>Actinomycetota</taxon>
        <taxon>Actinomycetes</taxon>
        <taxon>Propionibacteriales</taxon>
        <taxon>Nocardioidaceae</taxon>
        <taxon>Nocardioides</taxon>
    </lineage>
</organism>
<dbReference type="Pfam" id="PF04347">
    <property type="entry name" value="FliO"/>
    <property type="match status" value="1"/>
</dbReference>
<keyword evidence="2" id="KW-1003">Cell membrane</keyword>
<comment type="caution">
    <text evidence="7">The sequence shown here is derived from an EMBL/GenBank/DDBJ whole genome shotgun (WGS) entry which is preliminary data.</text>
</comment>
<dbReference type="RefSeq" id="WP_136562479.1">
    <property type="nucleotide sequence ID" value="NZ_BAABLS010000003.1"/>
</dbReference>
<evidence type="ECO:0008006" key="9">
    <source>
        <dbReference type="Google" id="ProtNLM"/>
    </source>
</evidence>
<keyword evidence="5 6" id="KW-0472">Membrane</keyword>
<dbReference type="GO" id="GO:0016020">
    <property type="term" value="C:membrane"/>
    <property type="evidence" value="ECO:0007669"/>
    <property type="project" value="InterPro"/>
</dbReference>
<evidence type="ECO:0000256" key="3">
    <source>
        <dbReference type="ARBA" id="ARBA00022692"/>
    </source>
</evidence>
<sequence>MIILAASDPGVGALAFRLLGSLAVVVGLLLLIARFVNRRFTAPSGAPVQVMHRQQLGRGQGVAVISVGGRVLVVGTTEHQVTLLTELEPDPADDGIEVDPIVAGALGLDAPANHEAVDPDDGFEKELAAASAGVASSGVDRPGALAGSLLSPQTWRQTFAAISGQGGHPPPGRRAS</sequence>
<protein>
    <recommendedName>
        <fullName evidence="9">Flagellar protein</fullName>
    </recommendedName>
</protein>
<proteinExistence type="predicted"/>
<evidence type="ECO:0000256" key="1">
    <source>
        <dbReference type="ARBA" id="ARBA00004236"/>
    </source>
</evidence>
<dbReference type="Proteomes" id="UP000307087">
    <property type="component" value="Unassembled WGS sequence"/>
</dbReference>
<evidence type="ECO:0000313" key="8">
    <source>
        <dbReference type="Proteomes" id="UP000307087"/>
    </source>
</evidence>
<gene>
    <name evidence="7" type="ORF">E9934_08680</name>
</gene>
<accession>A0A4S8NDU1</accession>
<dbReference type="OrthoDB" id="5191841at2"/>
<name>A0A4S8NDU1_9ACTN</name>
<dbReference type="GO" id="GO:0044781">
    <property type="term" value="P:bacterial-type flagellum organization"/>
    <property type="evidence" value="ECO:0007669"/>
    <property type="project" value="InterPro"/>
</dbReference>
<dbReference type="EMBL" id="STGW01000004">
    <property type="protein sequence ID" value="THV14717.1"/>
    <property type="molecule type" value="Genomic_DNA"/>
</dbReference>
<dbReference type="AlphaFoldDB" id="A0A4S8NDU1"/>
<dbReference type="InterPro" id="IPR022781">
    <property type="entry name" value="Flagellar_biosynth_FliO"/>
</dbReference>
<feature type="transmembrane region" description="Helical" evidence="6">
    <location>
        <begin position="14"/>
        <end position="33"/>
    </location>
</feature>
<keyword evidence="4 6" id="KW-1133">Transmembrane helix</keyword>
<keyword evidence="8" id="KW-1185">Reference proteome</keyword>
<reference evidence="7 8" key="1">
    <citation type="journal article" date="2009" name="Int. J. Syst. Evol. Microbiol.">
        <title>Nocardioides caeni sp. nov., isolated from wastewater.</title>
        <authorList>
            <person name="Yoon J.H."/>
            <person name="Kang S.J."/>
            <person name="Park S."/>
            <person name="Kim W."/>
            <person name="Oh T.K."/>
        </authorList>
    </citation>
    <scope>NUCLEOTIDE SEQUENCE [LARGE SCALE GENOMIC DNA]</scope>
    <source>
        <strain evidence="7 8">DSM 23134</strain>
    </source>
</reference>
<evidence type="ECO:0000256" key="4">
    <source>
        <dbReference type="ARBA" id="ARBA00022989"/>
    </source>
</evidence>
<comment type="subcellular location">
    <subcellularLocation>
        <location evidence="1">Cell membrane</location>
    </subcellularLocation>
</comment>
<evidence type="ECO:0000256" key="5">
    <source>
        <dbReference type="ARBA" id="ARBA00023136"/>
    </source>
</evidence>
<keyword evidence="3 6" id="KW-0812">Transmembrane</keyword>